<evidence type="ECO:0000256" key="1">
    <source>
        <dbReference type="ARBA" id="ARBA00005836"/>
    </source>
</evidence>
<accession>A0ABR9ZZ27</accession>
<comment type="similarity">
    <text evidence="1">Belongs to the peptidase U62 family.</text>
</comment>
<sequence length="462" mass="49950">MIEKNIIQDILTAAISTGGDFAEIFVEDRFNTAIEMTMGKIEKSLSGRDFGIGIRIFKGTNSVYTYTSHSDRAHLIKVAQKAAEAIKGMPLDLNFDLQLASPEIVHPIAIRPQSVEKTIKVELMRKGYEQAVKASDSIKQVVVNYMDYEQKVLIANTEGRLVNDTRTRTRYTISAVAENKNGLQTGRAGKGSGKGFELYDQIDVEALGREASRVALTMVDAKSAPSGKFPVIIDNRFGGVIFHEACGHGLEATSVAKGNSVFADKLGQRIASEIVNAVDDGTVLNEWGSASFDDEGTPTKRNVLIENGILKGFMIDKLNARRMHMDITGSSRRQSYKYAPTSRMTNTYILNGSHTFDEMVTSVPYGLYAKSLGGGSVNTSTGEFNFAVQEGYLIENGKITKPVKGATLIGTGLEILEKIEMISNNFGSDEGMCGSVSGSIPAGLGQPALKVSEITVGGREEA</sequence>
<dbReference type="PIRSF" id="PIRSF004919">
    <property type="entry name" value="TldD"/>
    <property type="match status" value="1"/>
</dbReference>
<dbReference type="InterPro" id="IPR025502">
    <property type="entry name" value="TldD"/>
</dbReference>
<dbReference type="SUPFAM" id="SSF111283">
    <property type="entry name" value="Putative modulator of DNA gyrase, PmbA/TldD"/>
    <property type="match status" value="1"/>
</dbReference>
<dbReference type="InterPro" id="IPR002510">
    <property type="entry name" value="Metalloprtase-TldD/E_N"/>
</dbReference>
<evidence type="ECO:0000256" key="4">
    <source>
        <dbReference type="ARBA" id="ARBA00023049"/>
    </source>
</evidence>
<gene>
    <name evidence="8" type="ORF">ISU02_21185</name>
</gene>
<dbReference type="Pfam" id="PF19290">
    <property type="entry name" value="PmbA_TldD_2nd"/>
    <property type="match status" value="1"/>
</dbReference>
<keyword evidence="2" id="KW-0645">Protease</keyword>
<evidence type="ECO:0000259" key="7">
    <source>
        <dbReference type="Pfam" id="PF19290"/>
    </source>
</evidence>
<dbReference type="InterPro" id="IPR035068">
    <property type="entry name" value="TldD/PmbA_N"/>
</dbReference>
<evidence type="ECO:0000256" key="3">
    <source>
        <dbReference type="ARBA" id="ARBA00022801"/>
    </source>
</evidence>
<comment type="caution">
    <text evidence="8">The sequence shown here is derived from an EMBL/GenBank/DDBJ whole genome shotgun (WGS) entry which is preliminary data.</text>
</comment>
<keyword evidence="4" id="KW-0482">Metalloprotease</keyword>
<dbReference type="EMBL" id="JADKNH010000018">
    <property type="protein sequence ID" value="MBF4695616.1"/>
    <property type="molecule type" value="Genomic_DNA"/>
</dbReference>
<evidence type="ECO:0000256" key="2">
    <source>
        <dbReference type="ARBA" id="ARBA00022670"/>
    </source>
</evidence>
<evidence type="ECO:0000259" key="6">
    <source>
        <dbReference type="Pfam" id="PF19289"/>
    </source>
</evidence>
<dbReference type="InterPro" id="IPR045570">
    <property type="entry name" value="Metalloprtase-TldD/E_cen_dom"/>
</dbReference>
<feature type="domain" description="Metalloprotease TldD/E N-terminal" evidence="5">
    <location>
        <begin position="22"/>
        <end position="85"/>
    </location>
</feature>
<dbReference type="PANTHER" id="PTHR30624">
    <property type="entry name" value="UNCHARACTERIZED PROTEIN TLDD AND PMBA"/>
    <property type="match status" value="1"/>
</dbReference>
<dbReference type="InterPro" id="IPR036059">
    <property type="entry name" value="TldD/PmbA_sf"/>
</dbReference>
<evidence type="ECO:0000313" key="8">
    <source>
        <dbReference type="EMBL" id="MBF4695616.1"/>
    </source>
</evidence>
<name>A0ABR9ZZ27_9FIRM</name>
<dbReference type="Pfam" id="PF01523">
    <property type="entry name" value="PmbA_TldD_1st"/>
    <property type="match status" value="1"/>
</dbReference>
<dbReference type="RefSeq" id="WP_194703856.1">
    <property type="nucleotide sequence ID" value="NZ_JADKNH010000018.1"/>
</dbReference>
<keyword evidence="9" id="KW-1185">Reference proteome</keyword>
<dbReference type="PANTHER" id="PTHR30624:SF4">
    <property type="entry name" value="METALLOPROTEASE TLDD"/>
    <property type="match status" value="1"/>
</dbReference>
<keyword evidence="3" id="KW-0378">Hydrolase</keyword>
<dbReference type="InterPro" id="IPR045569">
    <property type="entry name" value="Metalloprtase-TldD/E_C"/>
</dbReference>
<feature type="domain" description="Metalloprotease TldD/E central" evidence="7">
    <location>
        <begin position="112"/>
        <end position="218"/>
    </location>
</feature>
<dbReference type="InterPro" id="IPR051463">
    <property type="entry name" value="Peptidase_U62_metallo"/>
</dbReference>
<proteinExistence type="inferred from homology"/>
<dbReference type="Proteomes" id="UP000614200">
    <property type="component" value="Unassembled WGS sequence"/>
</dbReference>
<dbReference type="Pfam" id="PF19289">
    <property type="entry name" value="PmbA_TldD_3rd"/>
    <property type="match status" value="1"/>
</dbReference>
<evidence type="ECO:0000259" key="5">
    <source>
        <dbReference type="Pfam" id="PF01523"/>
    </source>
</evidence>
<evidence type="ECO:0000313" key="9">
    <source>
        <dbReference type="Proteomes" id="UP000614200"/>
    </source>
</evidence>
<dbReference type="Gene3D" id="3.30.2290.10">
    <property type="entry name" value="PmbA/TldD superfamily"/>
    <property type="match status" value="1"/>
</dbReference>
<reference evidence="8 9" key="1">
    <citation type="submission" date="2020-11" db="EMBL/GenBank/DDBJ databases">
        <title>Fusibacter basophilias sp. nov.</title>
        <authorList>
            <person name="Qiu D."/>
        </authorList>
    </citation>
    <scope>NUCLEOTIDE SEQUENCE [LARGE SCALE GENOMIC DNA]</scope>
    <source>
        <strain evidence="8 9">Q10-2</strain>
    </source>
</reference>
<protein>
    <submittedName>
        <fullName evidence="8">TldD/PmbA family protein</fullName>
    </submittedName>
</protein>
<feature type="domain" description="Metalloprotease TldD/E C-terminal" evidence="6">
    <location>
        <begin position="226"/>
        <end position="458"/>
    </location>
</feature>
<organism evidence="8 9">
    <name type="scientific">Fusibacter ferrireducens</name>
    <dbReference type="NCBI Taxonomy" id="2785058"/>
    <lineage>
        <taxon>Bacteria</taxon>
        <taxon>Bacillati</taxon>
        <taxon>Bacillota</taxon>
        <taxon>Clostridia</taxon>
        <taxon>Eubacteriales</taxon>
        <taxon>Eubacteriales Family XII. Incertae Sedis</taxon>
        <taxon>Fusibacter</taxon>
    </lineage>
</organism>